<evidence type="ECO:0000313" key="22">
    <source>
        <dbReference type="EMBL" id="ESN99738.1"/>
    </source>
</evidence>
<dbReference type="PANTHER" id="PTHR46661">
    <property type="entry name" value="E3 UBIQUITIN-PROTEIN LIGASE ZNRF1-LIKE PROTEIN"/>
    <property type="match status" value="1"/>
</dbReference>
<dbReference type="OrthoDB" id="10057496at2759"/>
<dbReference type="Pfam" id="PF13639">
    <property type="entry name" value="zf-RING_2"/>
    <property type="match status" value="1"/>
</dbReference>
<evidence type="ECO:0000256" key="14">
    <source>
        <dbReference type="ARBA" id="ARBA00023136"/>
    </source>
</evidence>
<dbReference type="PANTHER" id="PTHR46661:SF4">
    <property type="entry name" value="RING-TYPE DOMAIN-CONTAINING PROTEIN"/>
    <property type="match status" value="1"/>
</dbReference>
<evidence type="ECO:0000256" key="20">
    <source>
        <dbReference type="PROSITE-ProRule" id="PRU00175"/>
    </source>
</evidence>
<dbReference type="KEGG" id="hro:HELRODRAFT_83973"/>
<dbReference type="GO" id="GO:0008270">
    <property type="term" value="F:zinc ion binding"/>
    <property type="evidence" value="ECO:0007669"/>
    <property type="project" value="UniProtKB-KW"/>
</dbReference>
<dbReference type="HOGENOM" id="CLU_161466_0_0_1"/>
<dbReference type="InterPro" id="IPR013083">
    <property type="entry name" value="Znf_RING/FYVE/PHD"/>
</dbReference>
<dbReference type="GO" id="GO:0005768">
    <property type="term" value="C:endosome"/>
    <property type="evidence" value="ECO:0007669"/>
    <property type="project" value="UniProtKB-SubCell"/>
</dbReference>
<evidence type="ECO:0000256" key="7">
    <source>
        <dbReference type="ARBA" id="ARBA00022679"/>
    </source>
</evidence>
<keyword evidence="8" id="KW-0519">Myristate</keyword>
<keyword evidence="9" id="KW-0479">Metal-binding</keyword>
<evidence type="ECO:0000256" key="10">
    <source>
        <dbReference type="ARBA" id="ARBA00022753"/>
    </source>
</evidence>
<proteinExistence type="predicted"/>
<dbReference type="GO" id="GO:0061630">
    <property type="term" value="F:ubiquitin protein ligase activity"/>
    <property type="evidence" value="ECO:0007669"/>
    <property type="project" value="UniProtKB-EC"/>
</dbReference>
<evidence type="ECO:0000256" key="16">
    <source>
        <dbReference type="ARBA" id="ARBA00023288"/>
    </source>
</evidence>
<reference evidence="22 24" key="2">
    <citation type="journal article" date="2013" name="Nature">
        <title>Insights into bilaterian evolution from three spiralian genomes.</title>
        <authorList>
            <person name="Simakov O."/>
            <person name="Marletaz F."/>
            <person name="Cho S.J."/>
            <person name="Edsinger-Gonzales E."/>
            <person name="Havlak P."/>
            <person name="Hellsten U."/>
            <person name="Kuo D.H."/>
            <person name="Larsson T."/>
            <person name="Lv J."/>
            <person name="Arendt D."/>
            <person name="Savage R."/>
            <person name="Osoegawa K."/>
            <person name="de Jong P."/>
            <person name="Grimwood J."/>
            <person name="Chapman J.A."/>
            <person name="Shapiro H."/>
            <person name="Aerts A."/>
            <person name="Otillar R.P."/>
            <person name="Terry A.Y."/>
            <person name="Boore J.L."/>
            <person name="Grigoriev I.V."/>
            <person name="Lindberg D.R."/>
            <person name="Seaver E.C."/>
            <person name="Weisblat D.A."/>
            <person name="Putnam N.H."/>
            <person name="Rokhsar D.S."/>
        </authorList>
    </citation>
    <scope>NUCLEOTIDE SEQUENCE</scope>
</reference>
<dbReference type="CTD" id="20216271"/>
<evidence type="ECO:0000256" key="8">
    <source>
        <dbReference type="ARBA" id="ARBA00022707"/>
    </source>
</evidence>
<keyword evidence="7" id="KW-0808">Transferase</keyword>
<dbReference type="GeneID" id="20216271"/>
<evidence type="ECO:0000256" key="19">
    <source>
        <dbReference type="ARBA" id="ARBA00042305"/>
    </source>
</evidence>
<sequence>MTHTALKCPVCHKVIQADDIECHLVMCITKPKISYNDDILLEDRGECPICLDDMSQGDHIARLPCLCVYHKKCIDGWFKVSRSCPEHPGS</sequence>
<evidence type="ECO:0000256" key="18">
    <source>
        <dbReference type="ARBA" id="ARBA00042177"/>
    </source>
</evidence>
<dbReference type="EMBL" id="AMQM01005693">
    <property type="status" value="NOT_ANNOTATED_CDS"/>
    <property type="molecule type" value="Genomic_DNA"/>
</dbReference>
<evidence type="ECO:0000256" key="3">
    <source>
        <dbReference type="ARBA" id="ARBA00004177"/>
    </source>
</evidence>
<evidence type="ECO:0000313" key="24">
    <source>
        <dbReference type="Proteomes" id="UP000015101"/>
    </source>
</evidence>
<organism evidence="23 24">
    <name type="scientific">Helobdella robusta</name>
    <name type="common">Californian leech</name>
    <dbReference type="NCBI Taxonomy" id="6412"/>
    <lineage>
        <taxon>Eukaryota</taxon>
        <taxon>Metazoa</taxon>
        <taxon>Spiralia</taxon>
        <taxon>Lophotrochozoa</taxon>
        <taxon>Annelida</taxon>
        <taxon>Clitellata</taxon>
        <taxon>Hirudinea</taxon>
        <taxon>Rhynchobdellida</taxon>
        <taxon>Glossiphoniidae</taxon>
        <taxon>Helobdella</taxon>
    </lineage>
</organism>
<reference evidence="23" key="3">
    <citation type="submission" date="2015-06" db="UniProtKB">
        <authorList>
            <consortium name="EnsemblMetazoa"/>
        </authorList>
    </citation>
    <scope>IDENTIFICATION</scope>
</reference>
<dbReference type="InterPro" id="IPR051878">
    <property type="entry name" value="ZNRF_ubiq-protein_ligase"/>
</dbReference>
<dbReference type="eggNOG" id="KOG0801">
    <property type="taxonomic scope" value="Eukaryota"/>
</dbReference>
<evidence type="ECO:0000313" key="23">
    <source>
        <dbReference type="EnsemblMetazoa" id="HelroP83973"/>
    </source>
</evidence>
<dbReference type="SMART" id="SM00184">
    <property type="entry name" value="RING"/>
    <property type="match status" value="1"/>
</dbReference>
<dbReference type="AlphaFoldDB" id="T1G5C4"/>
<dbReference type="FunFam" id="3.30.40.10:FF:000235">
    <property type="entry name" value="E3 ubiquitin-protein ligase ZNRF1"/>
    <property type="match status" value="1"/>
</dbReference>
<dbReference type="InterPro" id="IPR001841">
    <property type="entry name" value="Znf_RING"/>
</dbReference>
<dbReference type="GO" id="GO:0016020">
    <property type="term" value="C:membrane"/>
    <property type="evidence" value="ECO:0007669"/>
    <property type="project" value="UniProtKB-SubCell"/>
</dbReference>
<evidence type="ECO:0000256" key="13">
    <source>
        <dbReference type="ARBA" id="ARBA00022833"/>
    </source>
</evidence>
<keyword evidence="10" id="KW-0967">Endosome</keyword>
<keyword evidence="13" id="KW-0862">Zinc</keyword>
<gene>
    <name evidence="23" type="primary">20216271</name>
    <name evidence="22" type="ORF">HELRODRAFT_83973</name>
</gene>
<dbReference type="OMA" id="QYEVMSG"/>
<evidence type="ECO:0000256" key="2">
    <source>
        <dbReference type="ARBA" id="ARBA00004170"/>
    </source>
</evidence>
<dbReference type="RefSeq" id="XP_009022043.1">
    <property type="nucleotide sequence ID" value="XM_009023795.1"/>
</dbReference>
<dbReference type="EnsemblMetazoa" id="HelroT83973">
    <property type="protein sequence ID" value="HelroP83973"/>
    <property type="gene ID" value="HelroG83973"/>
</dbReference>
<dbReference type="Gene3D" id="3.30.40.10">
    <property type="entry name" value="Zinc/RING finger domain, C3HC4 (zinc finger)"/>
    <property type="match status" value="1"/>
</dbReference>
<dbReference type="Proteomes" id="UP000015101">
    <property type="component" value="Unassembled WGS sequence"/>
</dbReference>
<evidence type="ECO:0000256" key="15">
    <source>
        <dbReference type="ARBA" id="ARBA00023228"/>
    </source>
</evidence>
<evidence type="ECO:0000256" key="1">
    <source>
        <dbReference type="ARBA" id="ARBA00000900"/>
    </source>
</evidence>
<evidence type="ECO:0000256" key="11">
    <source>
        <dbReference type="ARBA" id="ARBA00022771"/>
    </source>
</evidence>
<dbReference type="EMBL" id="KB097070">
    <property type="protein sequence ID" value="ESN99738.1"/>
    <property type="molecule type" value="Genomic_DNA"/>
</dbReference>
<comment type="pathway">
    <text evidence="5">Protein modification; protein ubiquitination.</text>
</comment>
<comment type="catalytic activity">
    <reaction evidence="1">
        <text>S-ubiquitinyl-[E2 ubiquitin-conjugating enzyme]-L-cysteine + [acceptor protein]-L-lysine = [E2 ubiquitin-conjugating enzyme]-L-cysteine + N(6)-ubiquitinyl-[acceptor protein]-L-lysine.</text>
        <dbReference type="EC" id="2.3.2.27"/>
    </reaction>
</comment>
<keyword evidence="16" id="KW-0449">Lipoprotein</keyword>
<comment type="subcellular location">
    <subcellularLocation>
        <location evidence="3">Endosome</location>
    </subcellularLocation>
    <subcellularLocation>
        <location evidence="4">Lysosome</location>
    </subcellularLocation>
    <subcellularLocation>
        <location evidence="2">Membrane</location>
        <topology evidence="2">Peripheral membrane protein</topology>
    </subcellularLocation>
</comment>
<evidence type="ECO:0000256" key="12">
    <source>
        <dbReference type="ARBA" id="ARBA00022786"/>
    </source>
</evidence>
<dbReference type="SUPFAM" id="SSF57850">
    <property type="entry name" value="RING/U-box"/>
    <property type="match status" value="1"/>
</dbReference>
<dbReference type="EC" id="2.3.2.27" evidence="6"/>
<keyword evidence="15" id="KW-0458">Lysosome</keyword>
<dbReference type="STRING" id="6412.T1G5C4"/>
<evidence type="ECO:0000256" key="6">
    <source>
        <dbReference type="ARBA" id="ARBA00012483"/>
    </source>
</evidence>
<accession>T1G5C4</accession>
<evidence type="ECO:0000256" key="9">
    <source>
        <dbReference type="ARBA" id="ARBA00022723"/>
    </source>
</evidence>
<feature type="domain" description="RING-type" evidence="21">
    <location>
        <begin position="47"/>
        <end position="87"/>
    </location>
</feature>
<keyword evidence="11 20" id="KW-0863">Zinc-finger</keyword>
<dbReference type="GO" id="GO:0005764">
    <property type="term" value="C:lysosome"/>
    <property type="evidence" value="ECO:0007669"/>
    <property type="project" value="UniProtKB-SubCell"/>
</dbReference>
<evidence type="ECO:0000259" key="21">
    <source>
        <dbReference type="PROSITE" id="PS50089"/>
    </source>
</evidence>
<evidence type="ECO:0000256" key="5">
    <source>
        <dbReference type="ARBA" id="ARBA00004906"/>
    </source>
</evidence>
<keyword evidence="14" id="KW-0472">Membrane</keyword>
<protein>
    <recommendedName>
        <fullName evidence="17">E3 ubiquitin-protein ligase ZNRF1</fullName>
        <ecNumber evidence="6">2.3.2.27</ecNumber>
    </recommendedName>
    <alternativeName>
        <fullName evidence="18">RING-type E3 ubiquitin transferase ZNRF1</fullName>
    </alternativeName>
    <alternativeName>
        <fullName evidence="19">Zinc/RING finger protein 1</fullName>
    </alternativeName>
</protein>
<reference evidence="24" key="1">
    <citation type="submission" date="2012-12" db="EMBL/GenBank/DDBJ databases">
        <authorList>
            <person name="Hellsten U."/>
            <person name="Grimwood J."/>
            <person name="Chapman J.A."/>
            <person name="Shapiro H."/>
            <person name="Aerts A."/>
            <person name="Otillar R.P."/>
            <person name="Terry A.Y."/>
            <person name="Boore J.L."/>
            <person name="Simakov O."/>
            <person name="Marletaz F."/>
            <person name="Cho S.-J."/>
            <person name="Edsinger-Gonzales E."/>
            <person name="Havlak P."/>
            <person name="Kuo D.-H."/>
            <person name="Larsson T."/>
            <person name="Lv J."/>
            <person name="Arendt D."/>
            <person name="Savage R."/>
            <person name="Osoegawa K."/>
            <person name="de Jong P."/>
            <person name="Lindberg D.R."/>
            <person name="Seaver E.C."/>
            <person name="Weisblat D.A."/>
            <person name="Putnam N.H."/>
            <person name="Grigoriev I.V."/>
            <person name="Rokhsar D.S."/>
        </authorList>
    </citation>
    <scope>NUCLEOTIDE SEQUENCE</scope>
</reference>
<keyword evidence="12" id="KW-0833">Ubl conjugation pathway</keyword>
<evidence type="ECO:0000256" key="4">
    <source>
        <dbReference type="ARBA" id="ARBA00004371"/>
    </source>
</evidence>
<name>T1G5C4_HELRO</name>
<dbReference type="PROSITE" id="PS50089">
    <property type="entry name" value="ZF_RING_2"/>
    <property type="match status" value="1"/>
</dbReference>
<dbReference type="InParanoid" id="T1G5C4"/>
<evidence type="ECO:0000256" key="17">
    <source>
        <dbReference type="ARBA" id="ARBA00040227"/>
    </source>
</evidence>
<keyword evidence="24" id="KW-1185">Reference proteome</keyword>